<dbReference type="PANTHER" id="PTHR43471">
    <property type="entry name" value="ABC TRANSPORTER PERMEASE"/>
    <property type="match status" value="1"/>
</dbReference>
<protein>
    <submittedName>
        <fullName evidence="7">ABC transporter permease</fullName>
    </submittedName>
</protein>
<proteinExistence type="predicted"/>
<dbReference type="Pfam" id="PF12698">
    <property type="entry name" value="ABC2_membrane_3"/>
    <property type="match status" value="1"/>
</dbReference>
<accession>A0ABP4IVP6</accession>
<organism evidence="7 8">
    <name type="scientific">Pseudonocardia kongjuensis</name>
    <dbReference type="NCBI Taxonomy" id="102227"/>
    <lineage>
        <taxon>Bacteria</taxon>
        <taxon>Bacillati</taxon>
        <taxon>Actinomycetota</taxon>
        <taxon>Actinomycetes</taxon>
        <taxon>Pseudonocardiales</taxon>
        <taxon>Pseudonocardiaceae</taxon>
        <taxon>Pseudonocardia</taxon>
    </lineage>
</organism>
<evidence type="ECO:0000259" key="6">
    <source>
        <dbReference type="Pfam" id="PF12698"/>
    </source>
</evidence>
<evidence type="ECO:0000256" key="1">
    <source>
        <dbReference type="ARBA" id="ARBA00004141"/>
    </source>
</evidence>
<keyword evidence="3 5" id="KW-1133">Transmembrane helix</keyword>
<comment type="subcellular location">
    <subcellularLocation>
        <location evidence="1">Membrane</location>
        <topology evidence="1">Multi-pass membrane protein</topology>
    </subcellularLocation>
</comment>
<evidence type="ECO:0000256" key="4">
    <source>
        <dbReference type="ARBA" id="ARBA00023136"/>
    </source>
</evidence>
<feature type="transmembrane region" description="Helical" evidence="5">
    <location>
        <begin position="28"/>
        <end position="50"/>
    </location>
</feature>
<feature type="transmembrane region" description="Helical" evidence="5">
    <location>
        <begin position="357"/>
        <end position="376"/>
    </location>
</feature>
<feature type="transmembrane region" description="Helical" evidence="5">
    <location>
        <begin position="180"/>
        <end position="205"/>
    </location>
</feature>
<evidence type="ECO:0000256" key="2">
    <source>
        <dbReference type="ARBA" id="ARBA00022692"/>
    </source>
</evidence>
<dbReference type="PANTHER" id="PTHR43471:SF3">
    <property type="entry name" value="ABC TRANSPORTER PERMEASE PROTEIN NATB"/>
    <property type="match status" value="1"/>
</dbReference>
<evidence type="ECO:0000313" key="7">
    <source>
        <dbReference type="EMBL" id="GAA1400302.1"/>
    </source>
</evidence>
<evidence type="ECO:0000256" key="3">
    <source>
        <dbReference type="ARBA" id="ARBA00022989"/>
    </source>
</evidence>
<keyword evidence="4 5" id="KW-0472">Membrane</keyword>
<dbReference type="Proteomes" id="UP001501414">
    <property type="component" value="Unassembled WGS sequence"/>
</dbReference>
<name>A0ABP4IVP6_9PSEU</name>
<dbReference type="EMBL" id="BAAAJK010000050">
    <property type="protein sequence ID" value="GAA1400302.1"/>
    <property type="molecule type" value="Genomic_DNA"/>
</dbReference>
<dbReference type="InterPro" id="IPR013525">
    <property type="entry name" value="ABC2_TM"/>
</dbReference>
<sequence>MDAPPPSARRAVRLVARREFRAQVVKRSFVVSNLIVLLVIAGGIIAFSVFSGSGEPDRSTVGVVGDAPLGSAVATAADRAGVPVEISPLGSADEGRAAVQAGDLDVALVPGDGGAVAVVDSELPSGLGAVLDAALAGQARDAALAGLGVGPETLAQRTGPAVLTVDALDPPDPEAGQRTALSVAALFLMFGQILGFGTYVAMGVVEEKSSRVVELLLSTIRPLHLLWGKIIGIGAVGLLQLAAYGVVGLAAGLGTGLLTLTATAVGVFASVLGWFVLGFAFYAVLYAAAGSMVSRQEDINSTTTPLMLSLFLMYGAAFYHLGSPDSPLTTVLAWIPPFPAILMPLRIADGSATTVQIVTTVLLMLASTAALGWLAARVFHRSVLRTGSRVPWREALGRAAD</sequence>
<comment type="caution">
    <text evidence="7">The sequence shown here is derived from an EMBL/GenBank/DDBJ whole genome shotgun (WGS) entry which is preliminary data.</text>
</comment>
<evidence type="ECO:0000313" key="8">
    <source>
        <dbReference type="Proteomes" id="UP001501414"/>
    </source>
</evidence>
<dbReference type="RefSeq" id="WP_344028312.1">
    <property type="nucleotide sequence ID" value="NZ_BAAAJK010000050.1"/>
</dbReference>
<feature type="transmembrane region" description="Helical" evidence="5">
    <location>
        <begin position="226"/>
        <end position="251"/>
    </location>
</feature>
<feature type="transmembrane region" description="Helical" evidence="5">
    <location>
        <begin position="257"/>
        <end position="285"/>
    </location>
</feature>
<evidence type="ECO:0000256" key="5">
    <source>
        <dbReference type="SAM" id="Phobius"/>
    </source>
</evidence>
<reference evidence="8" key="1">
    <citation type="journal article" date="2019" name="Int. J. Syst. Evol. Microbiol.">
        <title>The Global Catalogue of Microorganisms (GCM) 10K type strain sequencing project: providing services to taxonomists for standard genome sequencing and annotation.</title>
        <authorList>
            <consortium name="The Broad Institute Genomics Platform"/>
            <consortium name="The Broad Institute Genome Sequencing Center for Infectious Disease"/>
            <person name="Wu L."/>
            <person name="Ma J."/>
        </authorList>
    </citation>
    <scope>NUCLEOTIDE SEQUENCE [LARGE SCALE GENOMIC DNA]</scope>
    <source>
        <strain evidence="8">JCM 11896</strain>
    </source>
</reference>
<keyword evidence="8" id="KW-1185">Reference proteome</keyword>
<keyword evidence="2 5" id="KW-0812">Transmembrane</keyword>
<feature type="domain" description="ABC-2 type transporter transmembrane" evidence="6">
    <location>
        <begin position="29"/>
        <end position="376"/>
    </location>
</feature>
<feature type="transmembrane region" description="Helical" evidence="5">
    <location>
        <begin position="306"/>
        <end position="322"/>
    </location>
</feature>
<gene>
    <name evidence="7" type="ORF">GCM10009613_57060</name>
</gene>